<organism evidence="13 14">
    <name type="scientific">Plakobranchus ocellatus</name>
    <dbReference type="NCBI Taxonomy" id="259542"/>
    <lineage>
        <taxon>Eukaryota</taxon>
        <taxon>Metazoa</taxon>
        <taxon>Spiralia</taxon>
        <taxon>Lophotrochozoa</taxon>
        <taxon>Mollusca</taxon>
        <taxon>Gastropoda</taxon>
        <taxon>Heterobranchia</taxon>
        <taxon>Euthyneura</taxon>
        <taxon>Panpulmonata</taxon>
        <taxon>Sacoglossa</taxon>
        <taxon>Placobranchoidea</taxon>
        <taxon>Plakobranchidae</taxon>
        <taxon>Plakobranchus</taxon>
    </lineage>
</organism>
<feature type="region of interest" description="Disordered" evidence="11">
    <location>
        <begin position="304"/>
        <end position="323"/>
    </location>
</feature>
<evidence type="ECO:0000256" key="3">
    <source>
        <dbReference type="ARBA" id="ARBA00022679"/>
    </source>
</evidence>
<feature type="binding site" evidence="10">
    <location>
        <position position="81"/>
    </location>
    <ligand>
        <name>Zn(2+)</name>
        <dbReference type="ChEBI" id="CHEBI:29105"/>
    </ligand>
</feature>
<dbReference type="InterPro" id="IPR003000">
    <property type="entry name" value="Sirtuin"/>
</dbReference>
<protein>
    <recommendedName>
        <fullName evidence="9">Regulatory protein SIR2 homolog 7</fullName>
    </recommendedName>
    <alternativeName>
        <fullName evidence="8">SIR2-like protein 7</fullName>
    </alternativeName>
</protein>
<dbReference type="AlphaFoldDB" id="A0AAV3Y7Q9"/>
<dbReference type="EMBL" id="BLXT01000588">
    <property type="protein sequence ID" value="GFN78303.1"/>
    <property type="molecule type" value="Genomic_DNA"/>
</dbReference>
<evidence type="ECO:0000256" key="6">
    <source>
        <dbReference type="ARBA" id="ARBA00023027"/>
    </source>
</evidence>
<evidence type="ECO:0000313" key="14">
    <source>
        <dbReference type="Proteomes" id="UP000735302"/>
    </source>
</evidence>
<feature type="compositionally biased region" description="Basic and acidic residues" evidence="11">
    <location>
        <begin position="262"/>
        <end position="287"/>
    </location>
</feature>
<keyword evidence="14" id="KW-1185">Reference proteome</keyword>
<evidence type="ECO:0000256" key="4">
    <source>
        <dbReference type="ARBA" id="ARBA00022723"/>
    </source>
</evidence>
<feature type="binding site" evidence="10">
    <location>
        <position position="108"/>
    </location>
    <ligand>
        <name>Zn(2+)</name>
        <dbReference type="ChEBI" id="CHEBI:29105"/>
    </ligand>
</feature>
<evidence type="ECO:0000256" key="9">
    <source>
        <dbReference type="ARBA" id="ARBA00043038"/>
    </source>
</evidence>
<evidence type="ECO:0000259" key="12">
    <source>
        <dbReference type="PROSITE" id="PS50305"/>
    </source>
</evidence>
<feature type="binding site" evidence="10">
    <location>
        <position position="111"/>
    </location>
    <ligand>
        <name>Zn(2+)</name>
        <dbReference type="ChEBI" id="CHEBI:29105"/>
    </ligand>
</feature>
<dbReference type="GO" id="GO:0046872">
    <property type="term" value="F:metal ion binding"/>
    <property type="evidence" value="ECO:0007669"/>
    <property type="project" value="UniProtKB-KW"/>
</dbReference>
<keyword evidence="5 10" id="KW-0862">Zinc</keyword>
<dbReference type="InterPro" id="IPR029035">
    <property type="entry name" value="DHS-like_NAD/FAD-binding_dom"/>
</dbReference>
<dbReference type="PANTHER" id="PTHR11085">
    <property type="entry name" value="NAD-DEPENDENT PROTEIN DEACYLASE SIRTUIN-5, MITOCHONDRIAL-RELATED"/>
    <property type="match status" value="1"/>
</dbReference>
<dbReference type="FunFam" id="2.20.28.200:FF:000002">
    <property type="entry name" value="NAD-dependent deacetylase sirtuin-7"/>
    <property type="match status" value="1"/>
</dbReference>
<evidence type="ECO:0000256" key="7">
    <source>
        <dbReference type="ARBA" id="ARBA00038170"/>
    </source>
</evidence>
<dbReference type="GO" id="GO:0097372">
    <property type="term" value="F:histone H3K18 deacetylase activity, NAD-dependent"/>
    <property type="evidence" value="ECO:0007669"/>
    <property type="project" value="TreeGrafter"/>
</dbReference>
<dbReference type="InterPro" id="IPR050134">
    <property type="entry name" value="NAD-dep_sirtuin_deacylases"/>
</dbReference>
<dbReference type="InterPro" id="IPR026591">
    <property type="entry name" value="Sirtuin_cat_small_dom_sf"/>
</dbReference>
<evidence type="ECO:0000256" key="1">
    <source>
        <dbReference type="ARBA" id="ARBA00001947"/>
    </source>
</evidence>
<comment type="similarity">
    <text evidence="7">Belongs to the sirtuin family. Class IV subfamily.</text>
</comment>
<feature type="region of interest" description="Disordered" evidence="11">
    <location>
        <begin position="243"/>
        <end position="290"/>
    </location>
</feature>
<evidence type="ECO:0000256" key="8">
    <source>
        <dbReference type="ARBA" id="ARBA00041832"/>
    </source>
</evidence>
<comment type="caution">
    <text evidence="13">The sequence shown here is derived from an EMBL/GenBank/DDBJ whole genome shotgun (WGS) entry which is preliminary data.</text>
</comment>
<evidence type="ECO:0000313" key="13">
    <source>
        <dbReference type="EMBL" id="GFN78303.1"/>
    </source>
</evidence>
<comment type="cofactor">
    <cofactor evidence="1">
        <name>Zn(2+)</name>
        <dbReference type="ChEBI" id="CHEBI:29105"/>
    </cofactor>
</comment>
<dbReference type="Pfam" id="PF02146">
    <property type="entry name" value="SIR2"/>
    <property type="match status" value="1"/>
</dbReference>
<dbReference type="GO" id="GO:0000785">
    <property type="term" value="C:chromatin"/>
    <property type="evidence" value="ECO:0007669"/>
    <property type="project" value="TreeGrafter"/>
</dbReference>
<evidence type="ECO:0000256" key="2">
    <source>
        <dbReference type="ARBA" id="ARBA00022553"/>
    </source>
</evidence>
<feature type="active site" description="Proton acceptor" evidence="10">
    <location>
        <position position="70"/>
    </location>
</feature>
<keyword evidence="4 10" id="KW-0479">Metal-binding</keyword>
<feature type="binding site" evidence="10">
    <location>
        <position position="78"/>
    </location>
    <ligand>
        <name>Zn(2+)</name>
        <dbReference type="ChEBI" id="CHEBI:29105"/>
    </ligand>
</feature>
<dbReference type="InterPro" id="IPR026590">
    <property type="entry name" value="Ssirtuin_cat_dom"/>
</dbReference>
<feature type="compositionally biased region" description="Basic residues" evidence="11">
    <location>
        <begin position="957"/>
        <end position="972"/>
    </location>
</feature>
<keyword evidence="3" id="KW-0808">Transferase</keyword>
<sequence>MLGRPGWRGFKLWGSELKSPQDLSDAEPTYTHMSLTKLFRAKKVKHVVSQNCDGLHIRSGFPRSSLSELHGNMYIEMCYNCAPSREYVRLFDVTERTSVRRHATSRRCRACGSNLSDTIVHFGEKGKIMSPYRWKEAVRAAKKADLILCLGSSLKVLKKYTCLWCMDKKPHLRPKLAIVNLQWTPKDDVATLKINGRCDNVMRMVMKHLDYDVPEYQRDFDPIFRICSPLRANELKTTSKKILLPPAHLSKPPRQSKKSKNKEKLIVKETNEQKEFGHEQKSSEKMHTNSQVLQDEHLSDNLGQVNIEANPNPSHSSQSKSETFTFPVLKSDAQYPSRNEIICSSVQPFSSTMSLLSTADLSVKKNCKPNIDIVTSAYQVKPEYSVLHETVAFSSTNNHLLNVSSSFNPTTFSDVNSHLVTQEVAMPLPLGSLTTNSSAYPCHVDTENVMSQQDILNSSPVIQRSPTLVVVNLDMPTVSTPFMSAPSQDFTPSFSRPFLDDFGDNFKNSTSLSCDSSSKLGKSENETNPIPILLTCVGDMGQTFTIPVSTLSQTVDLTKSTPKSLSDTQSSYLEKNVTLDHCYFNDKGKESKTSMCKNDKTYTTSALGHSAIDVPFSKKCDSSKLIPEGASNVRRLSNSHYQFERTSSNIQPNHLFHPSSQLPVHNEMCESNYKFNECATSSDNTNNFGAQTVSTVTNNAPMCVLNMDEMETIYTLPAEHLHMVASHTKASDMEDITLELQLPVGCEILTMDMLNTDSASWDLQGSVDNQVISQKRTDLFSETSWQPLNLGNILQNMAPSEPLVNSILSSSLEPVVCNLAVDDPQRDAWEKKSAIKASKSSQVLSISLDGGSCLLPNIADQLQYQELSKVSDTAKWNPPSQIDGSDILHPGVKKTTPAPFEERVPLSPRSSELYPSRVATTSCFASTIGSDLGSVIDKPLNFLHGSRKNLFGNKTSKEKKHHKVKKNSQKKNSAKGILNYVAVEGKQMGLENVCKRLNKSKCAPASTPGWFGKGLGFKKKRK</sequence>
<feature type="domain" description="Deacetylase sirtuin-type" evidence="12">
    <location>
        <begin position="1"/>
        <end position="212"/>
    </location>
</feature>
<feature type="region of interest" description="Disordered" evidence="11">
    <location>
        <begin position="951"/>
        <end position="972"/>
    </location>
</feature>
<keyword evidence="2" id="KW-0597">Phosphoprotein</keyword>
<accession>A0AAV3Y7Q9</accession>
<dbReference type="PROSITE" id="PS50305">
    <property type="entry name" value="SIRTUIN"/>
    <property type="match status" value="1"/>
</dbReference>
<evidence type="ECO:0000256" key="5">
    <source>
        <dbReference type="ARBA" id="ARBA00022833"/>
    </source>
</evidence>
<dbReference type="Gene3D" id="3.40.50.1220">
    <property type="entry name" value="TPP-binding domain"/>
    <property type="match status" value="1"/>
</dbReference>
<reference evidence="13 14" key="1">
    <citation type="journal article" date="2021" name="Elife">
        <title>Chloroplast acquisition without the gene transfer in kleptoplastic sea slugs, Plakobranchus ocellatus.</title>
        <authorList>
            <person name="Maeda T."/>
            <person name="Takahashi S."/>
            <person name="Yoshida T."/>
            <person name="Shimamura S."/>
            <person name="Takaki Y."/>
            <person name="Nagai Y."/>
            <person name="Toyoda A."/>
            <person name="Suzuki Y."/>
            <person name="Arimoto A."/>
            <person name="Ishii H."/>
            <person name="Satoh N."/>
            <person name="Nishiyama T."/>
            <person name="Hasebe M."/>
            <person name="Maruyama T."/>
            <person name="Minagawa J."/>
            <person name="Obokata J."/>
            <person name="Shigenobu S."/>
        </authorList>
    </citation>
    <scope>NUCLEOTIDE SEQUENCE [LARGE SCALE GENOMIC DNA]</scope>
</reference>
<dbReference type="GO" id="GO:0070403">
    <property type="term" value="F:NAD+ binding"/>
    <property type="evidence" value="ECO:0007669"/>
    <property type="project" value="InterPro"/>
</dbReference>
<dbReference type="SUPFAM" id="SSF52467">
    <property type="entry name" value="DHS-like NAD/FAD-binding domain"/>
    <property type="match status" value="1"/>
</dbReference>
<dbReference type="Proteomes" id="UP000735302">
    <property type="component" value="Unassembled WGS sequence"/>
</dbReference>
<evidence type="ECO:0000256" key="11">
    <source>
        <dbReference type="SAM" id="MobiDB-lite"/>
    </source>
</evidence>
<dbReference type="PANTHER" id="PTHR11085:SF1">
    <property type="entry name" value="NAD-DEPENDENT PROTEIN DEACETYLASE SIRTUIN-7"/>
    <property type="match status" value="1"/>
</dbReference>
<gene>
    <name evidence="13" type="ORF">PoB_000480900</name>
</gene>
<name>A0AAV3Y7Q9_9GAST</name>
<proteinExistence type="inferred from homology"/>
<evidence type="ECO:0000256" key="10">
    <source>
        <dbReference type="PROSITE-ProRule" id="PRU00236"/>
    </source>
</evidence>
<dbReference type="Gene3D" id="3.30.1600.10">
    <property type="entry name" value="SIR2/SIRT2 'Small Domain"/>
    <property type="match status" value="1"/>
</dbReference>
<keyword evidence="6" id="KW-0520">NAD</keyword>
<dbReference type="GO" id="GO:0060255">
    <property type="term" value="P:regulation of macromolecule metabolic process"/>
    <property type="evidence" value="ECO:0007669"/>
    <property type="project" value="UniProtKB-ARBA"/>
</dbReference>
<dbReference type="GO" id="GO:0005634">
    <property type="term" value="C:nucleus"/>
    <property type="evidence" value="ECO:0007669"/>
    <property type="project" value="TreeGrafter"/>
</dbReference>